<keyword evidence="3" id="KW-1185">Reference proteome</keyword>
<dbReference type="Proteomes" id="UP000195442">
    <property type="component" value="Unassembled WGS sequence"/>
</dbReference>
<evidence type="ECO:0000313" key="3">
    <source>
        <dbReference type="Proteomes" id="UP000195442"/>
    </source>
</evidence>
<accession>A0A1R4H0S1</accession>
<reference evidence="3" key="1">
    <citation type="submission" date="2017-02" db="EMBL/GenBank/DDBJ databases">
        <authorList>
            <person name="Daims H."/>
        </authorList>
    </citation>
    <scope>NUCLEOTIDE SEQUENCE [LARGE SCALE GENOMIC DNA]</scope>
</reference>
<dbReference type="OrthoDB" id="5572492at2"/>
<name>A0A1R4H0S1_9GAMM</name>
<protein>
    <submittedName>
        <fullName evidence="2">Uncharacterized protein</fullName>
    </submittedName>
</protein>
<feature type="signal peptide" evidence="1">
    <location>
        <begin position="1"/>
        <end position="20"/>
    </location>
</feature>
<feature type="chain" id="PRO_5012774476" evidence="1">
    <location>
        <begin position="21"/>
        <end position="136"/>
    </location>
</feature>
<keyword evidence="1" id="KW-0732">Signal</keyword>
<dbReference type="EMBL" id="FUKJ01000041">
    <property type="protein sequence ID" value="SJM89824.1"/>
    <property type="molecule type" value="Genomic_DNA"/>
</dbReference>
<dbReference type="RefSeq" id="WP_087145812.1">
    <property type="nucleotide sequence ID" value="NZ_FUKJ01000041.1"/>
</dbReference>
<evidence type="ECO:0000313" key="2">
    <source>
        <dbReference type="EMBL" id="SJM89824.1"/>
    </source>
</evidence>
<dbReference type="AlphaFoldDB" id="A0A1R4H0S1"/>
<sequence>MKKILLTLLFTLFAFHYAEAYATSHHSGHIGGARSAGDNNCTKPRMEKFLPPNMATVAPGAEFSFAVFNMDKSDQIVVTVKKLPVEVITEFKAPFYWVTGKLPDSLRNTVARINAKINKKTNSCEAENGWLVKISE</sequence>
<proteinExistence type="predicted"/>
<evidence type="ECO:0000256" key="1">
    <source>
        <dbReference type="SAM" id="SignalP"/>
    </source>
</evidence>
<gene>
    <name evidence="2" type="ORF">CRENPOLYSF2_1350008</name>
</gene>
<organism evidence="2 3">
    <name type="scientific">Crenothrix polyspora</name>
    <dbReference type="NCBI Taxonomy" id="360316"/>
    <lineage>
        <taxon>Bacteria</taxon>
        <taxon>Pseudomonadati</taxon>
        <taxon>Pseudomonadota</taxon>
        <taxon>Gammaproteobacteria</taxon>
        <taxon>Methylococcales</taxon>
        <taxon>Crenotrichaceae</taxon>
        <taxon>Crenothrix</taxon>
    </lineage>
</organism>